<comment type="caution">
    <text evidence="1">The sequence shown here is derived from an EMBL/GenBank/DDBJ whole genome shotgun (WGS) entry which is preliminary data.</text>
</comment>
<dbReference type="AlphaFoldDB" id="A0A9X2M2I6"/>
<sequence length="139" mass="15179">MRAHRLYAEGPRDADPAWLEFFTPGGLAGLEALARADLNQYERAAAGAEQAVLLHGCQFTRNRALYTADIAIHHAVRDRPDPEAAAEAAGRALAYLPEVRSDRLLQQLHNMASALQRHAAVPAVADWLEAYRATADVVI</sequence>
<reference evidence="1" key="1">
    <citation type="submission" date="2022-06" db="EMBL/GenBank/DDBJ databases">
        <title>WGS of actinobacteria.</title>
        <authorList>
            <person name="Thawai C."/>
        </authorList>
    </citation>
    <scope>NUCLEOTIDE SEQUENCE</scope>
    <source>
        <strain evidence="1">DSM 42010</strain>
    </source>
</reference>
<accession>A0A9X2M2I6</accession>
<organism evidence="1 2">
    <name type="scientific">Streptomyces malaysiensis subsp. samsunensis</name>
    <dbReference type="NCBI Taxonomy" id="459658"/>
    <lineage>
        <taxon>Bacteria</taxon>
        <taxon>Bacillati</taxon>
        <taxon>Actinomycetota</taxon>
        <taxon>Actinomycetes</taxon>
        <taxon>Kitasatosporales</taxon>
        <taxon>Streptomycetaceae</taxon>
        <taxon>Streptomyces</taxon>
        <taxon>Streptomyces violaceusniger group</taxon>
    </lineage>
</organism>
<dbReference type="Proteomes" id="UP001142400">
    <property type="component" value="Unassembled WGS sequence"/>
</dbReference>
<dbReference type="RefSeq" id="WP_257635401.1">
    <property type="nucleotide sequence ID" value="NZ_JANIIC010000072.1"/>
</dbReference>
<keyword evidence="2" id="KW-1185">Reference proteome</keyword>
<gene>
    <name evidence="1" type="ORF">NQU54_40835</name>
</gene>
<proteinExistence type="predicted"/>
<evidence type="ECO:0000313" key="1">
    <source>
        <dbReference type="EMBL" id="MCQ8835220.1"/>
    </source>
</evidence>
<evidence type="ECO:0000313" key="2">
    <source>
        <dbReference type="Proteomes" id="UP001142400"/>
    </source>
</evidence>
<dbReference type="EMBL" id="JANIIC010000072">
    <property type="protein sequence ID" value="MCQ8835220.1"/>
    <property type="molecule type" value="Genomic_DNA"/>
</dbReference>
<protein>
    <submittedName>
        <fullName evidence="1">Uncharacterized protein</fullName>
    </submittedName>
</protein>
<name>A0A9X2M2I6_STRMQ</name>